<dbReference type="Proteomes" id="UP001057402">
    <property type="component" value="Chromosome 8"/>
</dbReference>
<evidence type="ECO:0000313" key="2">
    <source>
        <dbReference type="Proteomes" id="UP001057402"/>
    </source>
</evidence>
<protein>
    <submittedName>
        <fullName evidence="1">Uncharacterized protein</fullName>
    </submittedName>
</protein>
<evidence type="ECO:0000313" key="1">
    <source>
        <dbReference type="EMBL" id="KAI4330039.1"/>
    </source>
</evidence>
<reference evidence="2" key="1">
    <citation type="journal article" date="2023" name="Front. Plant Sci.">
        <title>Chromosomal-level genome assembly of Melastoma candidum provides insights into trichome evolution.</title>
        <authorList>
            <person name="Zhong Y."/>
            <person name="Wu W."/>
            <person name="Sun C."/>
            <person name="Zou P."/>
            <person name="Liu Y."/>
            <person name="Dai S."/>
            <person name="Zhou R."/>
        </authorList>
    </citation>
    <scope>NUCLEOTIDE SEQUENCE [LARGE SCALE GENOMIC DNA]</scope>
</reference>
<accession>A0ACB9N303</accession>
<dbReference type="EMBL" id="CM042887">
    <property type="protein sequence ID" value="KAI4330039.1"/>
    <property type="molecule type" value="Genomic_DNA"/>
</dbReference>
<proteinExistence type="predicted"/>
<keyword evidence="2" id="KW-1185">Reference proteome</keyword>
<gene>
    <name evidence="1" type="ORF">MLD38_028351</name>
</gene>
<name>A0ACB9N303_9MYRT</name>
<organism evidence="1 2">
    <name type="scientific">Melastoma candidum</name>
    <dbReference type="NCBI Taxonomy" id="119954"/>
    <lineage>
        <taxon>Eukaryota</taxon>
        <taxon>Viridiplantae</taxon>
        <taxon>Streptophyta</taxon>
        <taxon>Embryophyta</taxon>
        <taxon>Tracheophyta</taxon>
        <taxon>Spermatophyta</taxon>
        <taxon>Magnoliopsida</taxon>
        <taxon>eudicotyledons</taxon>
        <taxon>Gunneridae</taxon>
        <taxon>Pentapetalae</taxon>
        <taxon>rosids</taxon>
        <taxon>malvids</taxon>
        <taxon>Myrtales</taxon>
        <taxon>Melastomataceae</taxon>
        <taxon>Melastomatoideae</taxon>
        <taxon>Melastomateae</taxon>
        <taxon>Melastoma</taxon>
    </lineage>
</organism>
<sequence>MNTHQGSLVSRHQSNHSLCVNPKTDSRHDCGGDVAPANLTSVCGKENEPPNVKGEESSVLGDDEEDCSSKKLSSKPKEKAKPFRRERALRPSSLQFCMQMNEFESGLGSKARNEATAPGSDNPPHSVNIWDYSDSEAAPASSWATLPNKTLLCRPLPVDIDKCSCVMVKEAVDGANGGTLFSLYTNEGKGRQDRKLAVARCKRRNGKSIFTVAQSVKGASSSGDGSLVGTVTANLMGSKYQIWDQGISSEESRNLLAVVTFIPTIATWTGSFRNMRAYVPKHQSMQLKNPSQVQHIRGLPNDWDEKVEKVHQLISRVPHYNKTTKQYELDFRDTVKSGFKVQRSVKNFQLKLEENGKQTILQLGRVDKMKYIMDYRYPLTGYQAFCICLASIDSKLCCTV</sequence>
<comment type="caution">
    <text evidence="1">The sequence shown here is derived from an EMBL/GenBank/DDBJ whole genome shotgun (WGS) entry which is preliminary data.</text>
</comment>